<dbReference type="Proteomes" id="UP000290289">
    <property type="component" value="Chromosome 2"/>
</dbReference>
<sequence>MAYFQISQQKKCATYWEKNKYRQLSERIRTGEFGCIAYAIMHAMARTGSGEIKSFFWIQVVGKGSSPEKISHVRAKGYLIASLTVFLGVKELEGLDSKQELVKTEKDKVKEYVENVIEVDYVVGGALIYKVSKDFLCFVMCP</sequence>
<dbReference type="EMBL" id="RDQH01000328">
    <property type="protein sequence ID" value="RXI06140.1"/>
    <property type="molecule type" value="Genomic_DNA"/>
</dbReference>
<evidence type="ECO:0000313" key="2">
    <source>
        <dbReference type="Proteomes" id="UP000290289"/>
    </source>
</evidence>
<keyword evidence="2" id="KW-1185">Reference proteome</keyword>
<reference evidence="1 2" key="1">
    <citation type="submission" date="2018-10" db="EMBL/GenBank/DDBJ databases">
        <title>A high-quality apple genome assembly.</title>
        <authorList>
            <person name="Hu J."/>
        </authorList>
    </citation>
    <scope>NUCLEOTIDE SEQUENCE [LARGE SCALE GENOMIC DNA]</scope>
    <source>
        <strain evidence="2">cv. HFTH1</strain>
        <tissue evidence="1">Young leaf</tissue>
    </source>
</reference>
<proteinExistence type="predicted"/>
<dbReference type="AlphaFoldDB" id="A0A498KCS3"/>
<name>A0A498KCS3_MALDO</name>
<organism evidence="1 2">
    <name type="scientific">Malus domestica</name>
    <name type="common">Apple</name>
    <name type="synonym">Pyrus malus</name>
    <dbReference type="NCBI Taxonomy" id="3750"/>
    <lineage>
        <taxon>Eukaryota</taxon>
        <taxon>Viridiplantae</taxon>
        <taxon>Streptophyta</taxon>
        <taxon>Embryophyta</taxon>
        <taxon>Tracheophyta</taxon>
        <taxon>Spermatophyta</taxon>
        <taxon>Magnoliopsida</taxon>
        <taxon>eudicotyledons</taxon>
        <taxon>Gunneridae</taxon>
        <taxon>Pentapetalae</taxon>
        <taxon>rosids</taxon>
        <taxon>fabids</taxon>
        <taxon>Rosales</taxon>
        <taxon>Rosaceae</taxon>
        <taxon>Amygdaloideae</taxon>
        <taxon>Maleae</taxon>
        <taxon>Malus</taxon>
    </lineage>
</organism>
<dbReference type="STRING" id="3750.A0A498KCS3"/>
<gene>
    <name evidence="1" type="ORF">DVH24_018182</name>
</gene>
<evidence type="ECO:0000313" key="1">
    <source>
        <dbReference type="EMBL" id="RXI06140.1"/>
    </source>
</evidence>
<protein>
    <submittedName>
        <fullName evidence="1">Uncharacterized protein</fullName>
    </submittedName>
</protein>
<comment type="caution">
    <text evidence="1">The sequence shown here is derived from an EMBL/GenBank/DDBJ whole genome shotgun (WGS) entry which is preliminary data.</text>
</comment>
<accession>A0A498KCS3</accession>